<dbReference type="InterPro" id="IPR051052">
    <property type="entry name" value="Diverse_substrate_MTase"/>
</dbReference>
<dbReference type="GO" id="GO:0008757">
    <property type="term" value="F:S-adenosylmethionine-dependent methyltransferase activity"/>
    <property type="evidence" value="ECO:0007669"/>
    <property type="project" value="InterPro"/>
</dbReference>
<evidence type="ECO:0000256" key="1">
    <source>
        <dbReference type="ARBA" id="ARBA00008361"/>
    </source>
</evidence>
<evidence type="ECO:0000256" key="2">
    <source>
        <dbReference type="ARBA" id="ARBA00022603"/>
    </source>
</evidence>
<feature type="domain" description="Methyltransferase type 11" evidence="4">
    <location>
        <begin position="47"/>
        <end position="138"/>
    </location>
</feature>
<dbReference type="OrthoDB" id="506498at2759"/>
<evidence type="ECO:0000313" key="5">
    <source>
        <dbReference type="EMBL" id="CAF1424216.1"/>
    </source>
</evidence>
<evidence type="ECO:0000256" key="3">
    <source>
        <dbReference type="ARBA" id="ARBA00022679"/>
    </source>
</evidence>
<comment type="similarity">
    <text evidence="1">Belongs to the methyltransferase superfamily.</text>
</comment>
<dbReference type="EMBL" id="CAJNOG010001795">
    <property type="protein sequence ID" value="CAF1471652.1"/>
    <property type="molecule type" value="Genomic_DNA"/>
</dbReference>
<dbReference type="GO" id="GO:0032259">
    <property type="term" value="P:methylation"/>
    <property type="evidence" value="ECO:0007669"/>
    <property type="project" value="UniProtKB-KW"/>
</dbReference>
<dbReference type="Gene3D" id="3.40.50.150">
    <property type="entry name" value="Vaccinia Virus protein VP39"/>
    <property type="match status" value="1"/>
</dbReference>
<gene>
    <name evidence="6" type="ORF">JYZ213_LOCUS41846</name>
    <name evidence="5" type="ORF">VCS650_LOCUS37901</name>
</gene>
<dbReference type="CDD" id="cd02440">
    <property type="entry name" value="AdoMet_MTases"/>
    <property type="match status" value="1"/>
</dbReference>
<name>A0A815N393_9BILA</name>
<organism evidence="5 7">
    <name type="scientific">Adineta steineri</name>
    <dbReference type="NCBI Taxonomy" id="433720"/>
    <lineage>
        <taxon>Eukaryota</taxon>
        <taxon>Metazoa</taxon>
        <taxon>Spiralia</taxon>
        <taxon>Gnathifera</taxon>
        <taxon>Rotifera</taxon>
        <taxon>Eurotatoria</taxon>
        <taxon>Bdelloidea</taxon>
        <taxon>Adinetida</taxon>
        <taxon>Adinetidae</taxon>
        <taxon>Adineta</taxon>
    </lineage>
</organism>
<sequence>MANHKMNPIAAEGFEKAAENYEQARPTYPADAIEFIKSLHDKPNVIVDLGAGTGKLTRLLGSMGAQEIVAIEPVAAMRENLKKIPIITKIIDGTAEHIPFDDNSVDIIICAQSFHWFATHQTLTELNRVLKSNGLLILLWNIPNNQGAPEWAENVTKYVESFKPSEGVNYETEKWKAVFENQTLFSSLQQKQFSHKQRVTPDLALKMILSMSFIAKLPSEEQTKLVDNVKKILNDVEEIRNTNGFDINLDTDVYWCSPLKPSP</sequence>
<accession>A0A815N393</accession>
<protein>
    <recommendedName>
        <fullName evidence="4">Methyltransferase type 11 domain-containing protein</fullName>
    </recommendedName>
</protein>
<evidence type="ECO:0000313" key="7">
    <source>
        <dbReference type="Proteomes" id="UP000663891"/>
    </source>
</evidence>
<proteinExistence type="inferred from homology"/>
<dbReference type="PANTHER" id="PTHR44942:SF4">
    <property type="entry name" value="METHYLTRANSFERASE TYPE 11 DOMAIN-CONTAINING PROTEIN"/>
    <property type="match status" value="1"/>
</dbReference>
<dbReference type="Proteomes" id="UP000663891">
    <property type="component" value="Unassembled WGS sequence"/>
</dbReference>
<keyword evidence="2" id="KW-0489">Methyltransferase</keyword>
<dbReference type="Pfam" id="PF08241">
    <property type="entry name" value="Methyltransf_11"/>
    <property type="match status" value="1"/>
</dbReference>
<evidence type="ECO:0000313" key="6">
    <source>
        <dbReference type="EMBL" id="CAF1471652.1"/>
    </source>
</evidence>
<dbReference type="EMBL" id="CAJNON010001072">
    <property type="protein sequence ID" value="CAF1424216.1"/>
    <property type="molecule type" value="Genomic_DNA"/>
</dbReference>
<keyword evidence="3" id="KW-0808">Transferase</keyword>
<dbReference type="Proteomes" id="UP000663845">
    <property type="component" value="Unassembled WGS sequence"/>
</dbReference>
<reference evidence="5" key="1">
    <citation type="submission" date="2021-02" db="EMBL/GenBank/DDBJ databases">
        <authorList>
            <person name="Nowell W R."/>
        </authorList>
    </citation>
    <scope>NUCLEOTIDE SEQUENCE</scope>
</reference>
<dbReference type="InterPro" id="IPR013216">
    <property type="entry name" value="Methyltransf_11"/>
</dbReference>
<dbReference type="SUPFAM" id="SSF53335">
    <property type="entry name" value="S-adenosyl-L-methionine-dependent methyltransferases"/>
    <property type="match status" value="1"/>
</dbReference>
<evidence type="ECO:0000259" key="4">
    <source>
        <dbReference type="Pfam" id="PF08241"/>
    </source>
</evidence>
<dbReference type="InterPro" id="IPR029063">
    <property type="entry name" value="SAM-dependent_MTases_sf"/>
</dbReference>
<comment type="caution">
    <text evidence="5">The sequence shown here is derived from an EMBL/GenBank/DDBJ whole genome shotgun (WGS) entry which is preliminary data.</text>
</comment>
<dbReference type="PANTHER" id="PTHR44942">
    <property type="entry name" value="METHYLTRANSF_11 DOMAIN-CONTAINING PROTEIN"/>
    <property type="match status" value="1"/>
</dbReference>
<dbReference type="AlphaFoldDB" id="A0A815N393"/>